<dbReference type="InterPro" id="IPR015631">
    <property type="entry name" value="CD2/SLAM_rcpt"/>
</dbReference>
<reference evidence="8" key="2">
    <citation type="submission" date="2020-08" db="EMBL/GenBank/DDBJ databases">
        <authorList>
            <person name="Shumante A."/>
            <person name="Zimin A.V."/>
            <person name="Puiu D."/>
            <person name="Salzberg S.L."/>
        </authorList>
    </citation>
    <scope>NUCLEOTIDE SEQUENCE</scope>
    <source>
        <strain evidence="8">WC2-LM</strain>
        <tissue evidence="8">Liver</tissue>
    </source>
</reference>
<dbReference type="Proteomes" id="UP000335636">
    <property type="component" value="Unassembled WGS sequence"/>
</dbReference>
<keyword evidence="5" id="KW-1133">Transmembrane helix</keyword>
<feature type="domain" description="Ig-like" evidence="7">
    <location>
        <begin position="132"/>
        <end position="212"/>
    </location>
</feature>
<dbReference type="AlphaFoldDB" id="A0A5E4ARP7"/>
<evidence type="ECO:0000256" key="5">
    <source>
        <dbReference type="SAM" id="Phobius"/>
    </source>
</evidence>
<dbReference type="Proteomes" id="UP000662637">
    <property type="component" value="Unassembled WGS sequence"/>
</dbReference>
<dbReference type="PANTHER" id="PTHR12080:SF46">
    <property type="entry name" value="SLAM FAMILY MEMBER 7"/>
    <property type="match status" value="1"/>
</dbReference>
<dbReference type="PROSITE" id="PS50835">
    <property type="entry name" value="IG_LIKE"/>
    <property type="match status" value="1"/>
</dbReference>
<dbReference type="PANTHER" id="PTHR12080">
    <property type="entry name" value="SIGNALING LYMPHOCYTIC ACTIVATION MOLECULE"/>
    <property type="match status" value="1"/>
</dbReference>
<evidence type="ECO:0000256" key="1">
    <source>
        <dbReference type="ARBA" id="ARBA00004370"/>
    </source>
</evidence>
<accession>A0A5E4ARP7</accession>
<sequence length="336" mass="37350">MAGSPACLLFICLLSQLTASGALKEKFGVLGGSVTFSVETSIQNIDSIVWIFNSTTLAIIKPGVADKKATILMTRSHNEERMIFSGSNYSLTLLQLKKNDSGIYRVEMNFLSSQSSFTQEYGLQVYECLSKPKVTMGLQNNKNGTCVTNLTCSMEQGGENVTYSWNVLGQRSNKSYDGSILPISWSLGERDTVFICTARNPISSNSSSPILAWKLCRDADGDGSNFLLTFLCLLLVVFTLCTLVLMFHLTMRIKRRKEPIEGEKRMDIHQEIPNVCPHSGEKTVYETICYAHKINPAEDPLNTLYSTVQIPKMVENPCSPTTTPDTPRLFTYEDVI</sequence>
<evidence type="ECO:0000313" key="10">
    <source>
        <dbReference type="Proteomes" id="UP000335636"/>
    </source>
</evidence>
<proteinExistence type="predicted"/>
<keyword evidence="10" id="KW-1185">Reference proteome</keyword>
<evidence type="ECO:0000313" key="8">
    <source>
        <dbReference type="EMBL" id="KAF7474934.1"/>
    </source>
</evidence>
<evidence type="ECO:0000256" key="4">
    <source>
        <dbReference type="ARBA" id="ARBA00023180"/>
    </source>
</evidence>
<evidence type="ECO:0000313" key="9">
    <source>
        <dbReference type="EMBL" id="VTJ59590.1"/>
    </source>
</evidence>
<dbReference type="FunFam" id="2.60.40.10:FF:000470">
    <property type="entry name" value="SLAM family member 7"/>
    <property type="match status" value="1"/>
</dbReference>
<keyword evidence="2 6" id="KW-0732">Signal</keyword>
<evidence type="ECO:0000256" key="2">
    <source>
        <dbReference type="ARBA" id="ARBA00022729"/>
    </source>
</evidence>
<comment type="subcellular location">
    <subcellularLocation>
        <location evidence="1">Membrane</location>
    </subcellularLocation>
</comment>
<dbReference type="EMBL" id="CABDUW010000124">
    <property type="protein sequence ID" value="VTJ59590.1"/>
    <property type="molecule type" value="Genomic_DNA"/>
</dbReference>
<evidence type="ECO:0000256" key="3">
    <source>
        <dbReference type="ARBA" id="ARBA00023136"/>
    </source>
</evidence>
<organism evidence="9 10">
    <name type="scientific">Marmota monax</name>
    <name type="common">Woodchuck</name>
    <dbReference type="NCBI Taxonomy" id="9995"/>
    <lineage>
        <taxon>Eukaryota</taxon>
        <taxon>Metazoa</taxon>
        <taxon>Chordata</taxon>
        <taxon>Craniata</taxon>
        <taxon>Vertebrata</taxon>
        <taxon>Euteleostomi</taxon>
        <taxon>Mammalia</taxon>
        <taxon>Eutheria</taxon>
        <taxon>Euarchontoglires</taxon>
        <taxon>Glires</taxon>
        <taxon>Rodentia</taxon>
        <taxon>Sciuromorpha</taxon>
        <taxon>Sciuridae</taxon>
        <taxon>Xerinae</taxon>
        <taxon>Marmotini</taxon>
        <taxon>Marmota</taxon>
    </lineage>
</organism>
<feature type="transmembrane region" description="Helical" evidence="5">
    <location>
        <begin position="226"/>
        <end position="247"/>
    </location>
</feature>
<feature type="signal peptide" evidence="6">
    <location>
        <begin position="1"/>
        <end position="22"/>
    </location>
</feature>
<gene>
    <name evidence="8" type="ORF">GHT09_014325</name>
    <name evidence="9" type="ORF">MONAX_5E009893</name>
</gene>
<dbReference type="InterPro" id="IPR013783">
    <property type="entry name" value="Ig-like_fold"/>
</dbReference>
<protein>
    <submittedName>
        <fullName evidence="8">SLAM family member 7</fullName>
    </submittedName>
</protein>
<dbReference type="InterPro" id="IPR007110">
    <property type="entry name" value="Ig-like_dom"/>
</dbReference>
<feature type="chain" id="PRO_5033478791" evidence="6">
    <location>
        <begin position="23"/>
        <end position="336"/>
    </location>
</feature>
<dbReference type="Gene3D" id="2.60.40.10">
    <property type="entry name" value="Immunoglobulins"/>
    <property type="match status" value="2"/>
</dbReference>
<evidence type="ECO:0000259" key="7">
    <source>
        <dbReference type="PROSITE" id="PS50835"/>
    </source>
</evidence>
<dbReference type="GO" id="GO:0042110">
    <property type="term" value="P:T cell activation"/>
    <property type="evidence" value="ECO:0007669"/>
    <property type="project" value="TreeGrafter"/>
</dbReference>
<name>A0A5E4ARP7_MARMO</name>
<dbReference type="EMBL" id="WJEC01003593">
    <property type="protein sequence ID" value="KAF7474934.1"/>
    <property type="molecule type" value="Genomic_DNA"/>
</dbReference>
<keyword evidence="4" id="KW-0325">Glycoprotein</keyword>
<reference evidence="9 10" key="1">
    <citation type="submission" date="2019-04" db="EMBL/GenBank/DDBJ databases">
        <authorList>
            <person name="Alioto T."/>
            <person name="Alioto T."/>
        </authorList>
    </citation>
    <scope>NUCLEOTIDE SEQUENCE [LARGE SCALE GENOMIC DNA]</scope>
</reference>
<dbReference type="SUPFAM" id="SSF48726">
    <property type="entry name" value="Immunoglobulin"/>
    <property type="match status" value="2"/>
</dbReference>
<dbReference type="GO" id="GO:0009897">
    <property type="term" value="C:external side of plasma membrane"/>
    <property type="evidence" value="ECO:0007669"/>
    <property type="project" value="TreeGrafter"/>
</dbReference>
<keyword evidence="5" id="KW-0812">Transmembrane</keyword>
<dbReference type="InterPro" id="IPR036179">
    <property type="entry name" value="Ig-like_dom_sf"/>
</dbReference>
<keyword evidence="3 5" id="KW-0472">Membrane</keyword>
<evidence type="ECO:0000256" key="6">
    <source>
        <dbReference type="SAM" id="SignalP"/>
    </source>
</evidence>